<evidence type="ECO:0000256" key="4">
    <source>
        <dbReference type="ARBA" id="ARBA00022694"/>
    </source>
</evidence>
<dbReference type="InterPro" id="IPR012795">
    <property type="entry name" value="tRNA_Ile_lys_synt_N"/>
</dbReference>
<comment type="similarity">
    <text evidence="8">Belongs to the tRNA(Ile)-lysidine synthase family.</text>
</comment>
<dbReference type="SUPFAM" id="SSF56037">
    <property type="entry name" value="PheT/TilS domain"/>
    <property type="match status" value="1"/>
</dbReference>
<dbReference type="InterPro" id="IPR014729">
    <property type="entry name" value="Rossmann-like_a/b/a_fold"/>
</dbReference>
<dbReference type="GO" id="GO:0032267">
    <property type="term" value="F:tRNA(Ile)-lysidine synthase activity"/>
    <property type="evidence" value="ECO:0007669"/>
    <property type="project" value="UniProtKB-EC"/>
</dbReference>
<evidence type="ECO:0000313" key="10">
    <source>
        <dbReference type="EMBL" id="TAA21687.1"/>
    </source>
</evidence>
<comment type="subcellular location">
    <subcellularLocation>
        <location evidence="1 8">Cytoplasm</location>
    </subcellularLocation>
</comment>
<evidence type="ECO:0000256" key="3">
    <source>
        <dbReference type="ARBA" id="ARBA00022598"/>
    </source>
</evidence>
<comment type="catalytic activity">
    <reaction evidence="7 8">
        <text>cytidine(34) in tRNA(Ile2) + L-lysine + ATP = lysidine(34) in tRNA(Ile2) + AMP + diphosphate + H(+)</text>
        <dbReference type="Rhea" id="RHEA:43744"/>
        <dbReference type="Rhea" id="RHEA-COMP:10625"/>
        <dbReference type="Rhea" id="RHEA-COMP:10670"/>
        <dbReference type="ChEBI" id="CHEBI:15378"/>
        <dbReference type="ChEBI" id="CHEBI:30616"/>
        <dbReference type="ChEBI" id="CHEBI:32551"/>
        <dbReference type="ChEBI" id="CHEBI:33019"/>
        <dbReference type="ChEBI" id="CHEBI:82748"/>
        <dbReference type="ChEBI" id="CHEBI:83665"/>
        <dbReference type="ChEBI" id="CHEBI:456215"/>
        <dbReference type="EC" id="6.3.4.19"/>
    </reaction>
</comment>
<dbReference type="NCBIfam" id="TIGR02433">
    <property type="entry name" value="lysidine_TilS_C"/>
    <property type="match status" value="1"/>
</dbReference>
<dbReference type="InterPro" id="IPR012094">
    <property type="entry name" value="tRNA_Ile_lys_synt"/>
</dbReference>
<dbReference type="NCBIfam" id="TIGR02432">
    <property type="entry name" value="lysidine_TilS_N"/>
    <property type="match status" value="1"/>
</dbReference>
<evidence type="ECO:0000313" key="11">
    <source>
        <dbReference type="Proteomes" id="UP000292627"/>
    </source>
</evidence>
<dbReference type="EC" id="6.3.4.19" evidence="8"/>
<sequence>MASPTDLLAALPASEPATSLCVALSGGLDSTALLHALAAAWPGRVRAVHVHHGLQADADAWEAHCVALCARLRLPLQVERVIVERAGDGLEAAARRARHAAFARVLRPGELLVAAHHRDDQAETFLLRALRASGPEGLAAMRPLRPFAQGQLWRPWLDLPRSAILAYAQAHGLHWIEDPSNADAALDRNFLRHRVLPLLRERWPHADAALARSAALSAQADTLLQRLDQAALERVRTDDTHLLSVPALRALTPEARARAVRRWIASLGLPPLPAQGIAQLETSLLGAGGDAQARFDWGDARLQRWRDLLHAGRVPVPLPRGWRVLWRGDAPLALPGGGELGLHGAVFDAPVQVGARQGGERIELAGRTHSHALKHVLQEAGIPPWQRAQLPLLRDGEGRVLAMGERILSGAFQAWLDARDARLRWTPPDGV</sequence>
<dbReference type="InterPro" id="IPR015262">
    <property type="entry name" value="tRNA_Ile_lys_synt_subst-bd"/>
</dbReference>
<keyword evidence="6 8" id="KW-0067">ATP-binding</keyword>
<gene>
    <name evidence="8 10" type="primary">tilS</name>
    <name evidence="10" type="ORF">EA660_17180</name>
</gene>
<dbReference type="GO" id="GO:0005737">
    <property type="term" value="C:cytoplasm"/>
    <property type="evidence" value="ECO:0007669"/>
    <property type="project" value="UniProtKB-SubCell"/>
</dbReference>
<dbReference type="SUPFAM" id="SSF52402">
    <property type="entry name" value="Adenine nucleotide alpha hydrolases-like"/>
    <property type="match status" value="1"/>
</dbReference>
<dbReference type="InterPro" id="IPR011063">
    <property type="entry name" value="TilS/TtcA_N"/>
</dbReference>
<dbReference type="HAMAP" id="MF_01161">
    <property type="entry name" value="tRNA_Ile_lys_synt"/>
    <property type="match status" value="1"/>
</dbReference>
<dbReference type="CDD" id="cd01992">
    <property type="entry name" value="TilS_N"/>
    <property type="match status" value="1"/>
</dbReference>
<evidence type="ECO:0000256" key="6">
    <source>
        <dbReference type="ARBA" id="ARBA00022840"/>
    </source>
</evidence>
<dbReference type="Proteomes" id="UP000292627">
    <property type="component" value="Unassembled WGS sequence"/>
</dbReference>
<dbReference type="Pfam" id="PF01171">
    <property type="entry name" value="ATP_bind_3"/>
    <property type="match status" value="1"/>
</dbReference>
<dbReference type="SMART" id="SM00977">
    <property type="entry name" value="TilS_C"/>
    <property type="match status" value="1"/>
</dbReference>
<dbReference type="InterPro" id="IPR012796">
    <property type="entry name" value="Lysidine-tRNA-synth_C"/>
</dbReference>
<comment type="function">
    <text evidence="8">Ligates lysine onto the cytidine present at position 34 of the AUA codon-specific tRNA(Ile) that contains the anticodon CAU, in an ATP-dependent manner. Cytidine is converted to lysidine, thus changing the amino acid specificity of the tRNA from methionine to isoleucine.</text>
</comment>
<keyword evidence="3 8" id="KW-0436">Ligase</keyword>
<feature type="domain" description="Lysidine-tRNA(Ile) synthetase C-terminal" evidence="9">
    <location>
        <begin position="351"/>
        <end position="425"/>
    </location>
</feature>
<organism evidence="10 11">
    <name type="scientific">Pseudoxanthomonas winnipegensis</name>
    <dbReference type="NCBI Taxonomy" id="2480810"/>
    <lineage>
        <taxon>Bacteria</taxon>
        <taxon>Pseudomonadati</taxon>
        <taxon>Pseudomonadota</taxon>
        <taxon>Gammaproteobacteria</taxon>
        <taxon>Lysobacterales</taxon>
        <taxon>Lysobacteraceae</taxon>
        <taxon>Pseudoxanthomonas</taxon>
    </lineage>
</organism>
<comment type="caution">
    <text evidence="10">The sequence shown here is derived from an EMBL/GenBank/DDBJ whole genome shotgun (WGS) entry which is preliminary data.</text>
</comment>
<evidence type="ECO:0000256" key="7">
    <source>
        <dbReference type="ARBA" id="ARBA00048539"/>
    </source>
</evidence>
<dbReference type="AlphaFoldDB" id="A0A4Q8L5M7"/>
<dbReference type="RefSeq" id="WP_130552687.1">
    <property type="nucleotide sequence ID" value="NZ_SHMC01000008.1"/>
</dbReference>
<evidence type="ECO:0000256" key="8">
    <source>
        <dbReference type="HAMAP-Rule" id="MF_01161"/>
    </source>
</evidence>
<dbReference type="Pfam" id="PF09179">
    <property type="entry name" value="TilS"/>
    <property type="match status" value="1"/>
</dbReference>
<accession>A0A4Q8L5M7</accession>
<dbReference type="Pfam" id="PF11734">
    <property type="entry name" value="TilS_C"/>
    <property type="match status" value="1"/>
</dbReference>
<dbReference type="GO" id="GO:0005524">
    <property type="term" value="F:ATP binding"/>
    <property type="evidence" value="ECO:0007669"/>
    <property type="project" value="UniProtKB-UniRule"/>
</dbReference>
<evidence type="ECO:0000256" key="2">
    <source>
        <dbReference type="ARBA" id="ARBA00022490"/>
    </source>
</evidence>
<comment type="domain">
    <text evidence="8">The N-terminal region contains the highly conserved SGGXDS motif, predicted to be a P-loop motif involved in ATP binding.</text>
</comment>
<dbReference type="GO" id="GO:0006400">
    <property type="term" value="P:tRNA modification"/>
    <property type="evidence" value="ECO:0007669"/>
    <property type="project" value="UniProtKB-UniRule"/>
</dbReference>
<dbReference type="Gene3D" id="1.20.59.20">
    <property type="match status" value="1"/>
</dbReference>
<name>A0A4Q8L5M7_9GAMM</name>
<evidence type="ECO:0000256" key="5">
    <source>
        <dbReference type="ARBA" id="ARBA00022741"/>
    </source>
</evidence>
<dbReference type="PANTHER" id="PTHR43033">
    <property type="entry name" value="TRNA(ILE)-LYSIDINE SYNTHASE-RELATED"/>
    <property type="match status" value="1"/>
</dbReference>
<dbReference type="PANTHER" id="PTHR43033:SF1">
    <property type="entry name" value="TRNA(ILE)-LYSIDINE SYNTHASE-RELATED"/>
    <property type="match status" value="1"/>
</dbReference>
<feature type="binding site" evidence="8">
    <location>
        <begin position="25"/>
        <end position="30"/>
    </location>
    <ligand>
        <name>ATP</name>
        <dbReference type="ChEBI" id="CHEBI:30616"/>
    </ligand>
</feature>
<evidence type="ECO:0000259" key="9">
    <source>
        <dbReference type="SMART" id="SM00977"/>
    </source>
</evidence>
<evidence type="ECO:0000256" key="1">
    <source>
        <dbReference type="ARBA" id="ARBA00004496"/>
    </source>
</evidence>
<keyword evidence="2 8" id="KW-0963">Cytoplasm</keyword>
<proteinExistence type="inferred from homology"/>
<dbReference type="OrthoDB" id="9807403at2"/>
<dbReference type="SUPFAM" id="SSF82829">
    <property type="entry name" value="MesJ substrate recognition domain-like"/>
    <property type="match status" value="1"/>
</dbReference>
<reference evidence="10 11" key="1">
    <citation type="submission" date="2019-02" db="EMBL/GenBank/DDBJ databases">
        <title>WGS of Pseudoxanthomonas species novum from clinical isolates.</title>
        <authorList>
            <person name="Bernier A.-M."/>
            <person name="Bernard K."/>
            <person name="Vachon A."/>
        </authorList>
    </citation>
    <scope>NUCLEOTIDE SEQUENCE [LARGE SCALE GENOMIC DNA]</scope>
    <source>
        <strain evidence="10 11">NML171200</strain>
    </source>
</reference>
<keyword evidence="5 8" id="KW-0547">Nucleotide-binding</keyword>
<protein>
    <recommendedName>
        <fullName evidence="8">tRNA(Ile)-lysidine synthase</fullName>
        <ecNumber evidence="8">6.3.4.19</ecNumber>
    </recommendedName>
    <alternativeName>
        <fullName evidence="8">tRNA(Ile)-2-lysyl-cytidine synthase</fullName>
    </alternativeName>
    <alternativeName>
        <fullName evidence="8">tRNA(Ile)-lysidine synthetase</fullName>
    </alternativeName>
</protein>
<dbReference type="Gene3D" id="3.40.50.620">
    <property type="entry name" value="HUPs"/>
    <property type="match status" value="1"/>
</dbReference>
<dbReference type="EMBL" id="SHMC01000008">
    <property type="protein sequence ID" value="TAA21687.1"/>
    <property type="molecule type" value="Genomic_DNA"/>
</dbReference>
<keyword evidence="4 8" id="KW-0819">tRNA processing</keyword>